<evidence type="ECO:0000259" key="13">
    <source>
        <dbReference type="Pfam" id="PF00082"/>
    </source>
</evidence>
<comment type="caution">
    <text evidence="15">The sequence shown here is derived from an EMBL/GenBank/DDBJ whole genome shotgun (WGS) entry which is preliminary data.</text>
</comment>
<dbReference type="OrthoDB" id="9790784at2"/>
<dbReference type="Gene3D" id="3.40.50.200">
    <property type="entry name" value="Peptidase S8/S53 domain"/>
    <property type="match status" value="1"/>
</dbReference>
<name>A0A328HCD6_ARTGO</name>
<dbReference type="PANTHER" id="PTHR43806">
    <property type="entry name" value="PEPTIDASE S8"/>
    <property type="match status" value="1"/>
</dbReference>
<dbReference type="PROSITE" id="PS00136">
    <property type="entry name" value="SUBTILASE_ASP"/>
    <property type="match status" value="1"/>
</dbReference>
<evidence type="ECO:0000259" key="14">
    <source>
        <dbReference type="Pfam" id="PF22148"/>
    </source>
</evidence>
<keyword evidence="8" id="KW-0865">Zymogen</keyword>
<evidence type="ECO:0000256" key="1">
    <source>
        <dbReference type="ARBA" id="ARBA00004613"/>
    </source>
</evidence>
<evidence type="ECO:0000256" key="11">
    <source>
        <dbReference type="SAM" id="MobiDB-lite"/>
    </source>
</evidence>
<evidence type="ECO:0000256" key="7">
    <source>
        <dbReference type="ARBA" id="ARBA00022825"/>
    </source>
</evidence>
<evidence type="ECO:0000256" key="3">
    <source>
        <dbReference type="ARBA" id="ARBA00022525"/>
    </source>
</evidence>
<dbReference type="GO" id="GO:0004252">
    <property type="term" value="F:serine-type endopeptidase activity"/>
    <property type="evidence" value="ECO:0007669"/>
    <property type="project" value="UniProtKB-UniRule"/>
</dbReference>
<dbReference type="InterPro" id="IPR022398">
    <property type="entry name" value="Peptidase_S8_His-AS"/>
</dbReference>
<dbReference type="InterPro" id="IPR013517">
    <property type="entry name" value="FG-GAP"/>
</dbReference>
<dbReference type="InterPro" id="IPR034176">
    <property type="entry name" value="Peptidases_S8_13"/>
</dbReference>
<organism evidence="15 16">
    <name type="scientific">Arthrobacter globiformis</name>
    <dbReference type="NCBI Taxonomy" id="1665"/>
    <lineage>
        <taxon>Bacteria</taxon>
        <taxon>Bacillati</taxon>
        <taxon>Actinomycetota</taxon>
        <taxon>Actinomycetes</taxon>
        <taxon>Micrococcales</taxon>
        <taxon>Micrococcaceae</taxon>
        <taxon>Arthrobacter</taxon>
    </lineage>
</organism>
<feature type="active site" description="Charge relay system" evidence="9">
    <location>
        <position position="436"/>
    </location>
</feature>
<keyword evidence="6 9" id="KW-0378">Hydrolase</keyword>
<dbReference type="InterPro" id="IPR000209">
    <property type="entry name" value="Peptidase_S8/S53_dom"/>
</dbReference>
<evidence type="ECO:0000256" key="9">
    <source>
        <dbReference type="PROSITE-ProRule" id="PRU01240"/>
    </source>
</evidence>
<keyword evidence="7 9" id="KW-0720">Serine protease</keyword>
<dbReference type="SUPFAM" id="SSF52743">
    <property type="entry name" value="Subtilisin-like"/>
    <property type="match status" value="1"/>
</dbReference>
<evidence type="ECO:0000256" key="10">
    <source>
        <dbReference type="RuleBase" id="RU003355"/>
    </source>
</evidence>
<dbReference type="InterPro" id="IPR028994">
    <property type="entry name" value="Integrin_alpha_N"/>
</dbReference>
<proteinExistence type="inferred from homology"/>
<protein>
    <submittedName>
        <fullName evidence="15">Serine protease</fullName>
    </submittedName>
</protein>
<dbReference type="Pfam" id="PF13517">
    <property type="entry name" value="FG-GAP_3"/>
    <property type="match status" value="2"/>
</dbReference>
<dbReference type="PROSITE" id="PS00137">
    <property type="entry name" value="SUBTILASE_HIS"/>
    <property type="match status" value="1"/>
</dbReference>
<feature type="compositionally biased region" description="Low complexity" evidence="11">
    <location>
        <begin position="33"/>
        <end position="43"/>
    </location>
</feature>
<dbReference type="Pfam" id="PF00082">
    <property type="entry name" value="Peptidase_S8"/>
    <property type="match status" value="1"/>
</dbReference>
<sequence length="743" mass="75802">MFVMRRTRFSALMTSAGIAALVATAVIAPPATAADDPVTPTPAHSFASVPRRPSVATPPTDQFIVKFKDHARSGSALRAQSLSRAAAKLGATAKEVRATASGARVVRTSKELGDGDADKLLVALRADPAVAYAEPDVRLQAKAANPNDPAFNDQWNLSLKTGGIRATRAWDVTQGAGQVVAVVDTGITSHVDLDANVLDGYDMITDPAISGDNDGRDSDATDPGDFSADNQCGGGVPGSPFSSWHGTHVAGIIAAVTNNRVGMAGAAPGAKILPVRVLGPCGGTVSDIADAILWASGAPVADAPLNLHPARVINLSLGGPGVCPQTFQEAIDTATARGSVVVAAAGNEMAQASDANPANCRNVVSVAASGSTGALAPYSNFGPGVDITAPGGDMRPTTANDPNSGDPNGILSTENDGETTATDTPGTNYYWSEGTSFATPHVSAAAALLMAQMGPTATPAAVVTRLQRTARPITGGCPQGCGAGLLDAASAVLHFSTVIAAGDFTGDGKADVLARENSGFLWLYPGNGRGGWLARQQVGSGWNVFSSVIAPGDFNGDRRTDILARDMAGELWLYPGNGRGGWLPRTKVGSGWQSFTAIVGPGDLNGDGKADVLARDTSGTLWLYPGNGRGGWLTKTKAGSGWNVMTAVVGPGDFNGDRKADVLARDGSGTLWLYPGNGRGGWFPRTKPGAGWNAMTAIAGRGDYSGDAKTDLLAVDTNGTLWLYRGSGTGGFLGRTAVGAGWG</sequence>
<dbReference type="Gene3D" id="2.40.128.340">
    <property type="match status" value="1"/>
</dbReference>
<dbReference type="CDD" id="cd07496">
    <property type="entry name" value="Peptidases_S8_13"/>
    <property type="match status" value="1"/>
</dbReference>
<feature type="region of interest" description="Disordered" evidence="11">
    <location>
        <begin position="208"/>
        <end position="240"/>
    </location>
</feature>
<keyword evidence="3" id="KW-0964">Secreted</keyword>
<evidence type="ECO:0000256" key="2">
    <source>
        <dbReference type="ARBA" id="ARBA00011073"/>
    </source>
</evidence>
<dbReference type="PRINTS" id="PR00723">
    <property type="entry name" value="SUBTILISIN"/>
</dbReference>
<dbReference type="GO" id="GO:0005576">
    <property type="term" value="C:extracellular region"/>
    <property type="evidence" value="ECO:0007669"/>
    <property type="project" value="UniProtKB-SubCell"/>
</dbReference>
<evidence type="ECO:0000256" key="4">
    <source>
        <dbReference type="ARBA" id="ARBA00022670"/>
    </source>
</evidence>
<feature type="domain" description="Peptidase S8/S53" evidence="13">
    <location>
        <begin position="175"/>
        <end position="484"/>
    </location>
</feature>
<dbReference type="InterPro" id="IPR023827">
    <property type="entry name" value="Peptidase_S8_Asp-AS"/>
</dbReference>
<keyword evidence="4 9" id="KW-0645">Protease</keyword>
<evidence type="ECO:0000313" key="16">
    <source>
        <dbReference type="Proteomes" id="UP000249166"/>
    </source>
</evidence>
<accession>A0A328HCD6</accession>
<feature type="domain" description="Fervidolysin-like N-terminal prodomain" evidence="14">
    <location>
        <begin position="61"/>
        <end position="135"/>
    </location>
</feature>
<evidence type="ECO:0000256" key="5">
    <source>
        <dbReference type="ARBA" id="ARBA00022729"/>
    </source>
</evidence>
<evidence type="ECO:0000256" key="6">
    <source>
        <dbReference type="ARBA" id="ARBA00022801"/>
    </source>
</evidence>
<dbReference type="Proteomes" id="UP000249166">
    <property type="component" value="Unassembled WGS sequence"/>
</dbReference>
<dbReference type="AlphaFoldDB" id="A0A328HCD6"/>
<dbReference type="FunFam" id="3.40.50.200:FF:000022">
    <property type="entry name" value="Extracellular protease"/>
    <property type="match status" value="1"/>
</dbReference>
<dbReference type="InterPro" id="IPR050131">
    <property type="entry name" value="Peptidase_S8_subtilisin-like"/>
</dbReference>
<dbReference type="Gene3D" id="2.130.10.130">
    <property type="entry name" value="Integrin alpha, N-terminal"/>
    <property type="match status" value="1"/>
</dbReference>
<comment type="subcellular location">
    <subcellularLocation>
        <location evidence="1">Secreted</location>
    </subcellularLocation>
</comment>
<feature type="active site" description="Charge relay system" evidence="9">
    <location>
        <position position="245"/>
    </location>
</feature>
<dbReference type="PANTHER" id="PTHR43806:SF11">
    <property type="entry name" value="CEREVISIN-RELATED"/>
    <property type="match status" value="1"/>
</dbReference>
<feature type="compositionally biased region" description="Polar residues" evidence="11">
    <location>
        <begin position="397"/>
        <end position="423"/>
    </location>
</feature>
<dbReference type="EMBL" id="QLNP01000098">
    <property type="protein sequence ID" value="RAM35814.1"/>
    <property type="molecule type" value="Genomic_DNA"/>
</dbReference>
<dbReference type="GO" id="GO:0006508">
    <property type="term" value="P:proteolysis"/>
    <property type="evidence" value="ECO:0007669"/>
    <property type="project" value="UniProtKB-KW"/>
</dbReference>
<keyword evidence="5 12" id="KW-0732">Signal</keyword>
<dbReference type="InterPro" id="IPR036852">
    <property type="entry name" value="Peptidase_S8/S53_dom_sf"/>
</dbReference>
<dbReference type="InterPro" id="IPR015500">
    <property type="entry name" value="Peptidase_S8_subtilisin-rel"/>
</dbReference>
<feature type="region of interest" description="Disordered" evidence="11">
    <location>
        <begin position="387"/>
        <end position="423"/>
    </location>
</feature>
<feature type="region of interest" description="Disordered" evidence="11">
    <location>
        <begin position="33"/>
        <end position="55"/>
    </location>
</feature>
<dbReference type="PROSITE" id="PS00138">
    <property type="entry name" value="SUBTILASE_SER"/>
    <property type="match status" value="1"/>
</dbReference>
<evidence type="ECO:0000256" key="8">
    <source>
        <dbReference type="ARBA" id="ARBA00023145"/>
    </source>
</evidence>
<evidence type="ECO:0000313" key="15">
    <source>
        <dbReference type="EMBL" id="RAM35814.1"/>
    </source>
</evidence>
<comment type="similarity">
    <text evidence="2 9 10">Belongs to the peptidase S8 family.</text>
</comment>
<reference evidence="15 16" key="1">
    <citation type="submission" date="2018-04" db="EMBL/GenBank/DDBJ databases">
        <title>Bacteria isolated from cave deposits of Manipur.</title>
        <authorList>
            <person name="Sahoo D."/>
            <person name="Sarangthem I."/>
            <person name="Nandeibam J."/>
        </authorList>
    </citation>
    <scope>NUCLEOTIDE SEQUENCE [LARGE SCALE GENOMIC DNA]</scope>
    <source>
        <strain evidence="16">mrc11</strain>
    </source>
</reference>
<dbReference type="PROSITE" id="PS51892">
    <property type="entry name" value="SUBTILASE"/>
    <property type="match status" value="1"/>
</dbReference>
<dbReference type="Pfam" id="PF22148">
    <property type="entry name" value="Fervidolysin_NPro-like"/>
    <property type="match status" value="1"/>
</dbReference>
<feature type="active site" description="Charge relay system" evidence="9">
    <location>
        <position position="184"/>
    </location>
</feature>
<evidence type="ECO:0000256" key="12">
    <source>
        <dbReference type="SAM" id="SignalP"/>
    </source>
</evidence>
<gene>
    <name evidence="15" type="ORF">DBZ45_16695</name>
</gene>
<dbReference type="SUPFAM" id="SSF69318">
    <property type="entry name" value="Integrin alpha N-terminal domain"/>
    <property type="match status" value="1"/>
</dbReference>
<feature type="signal peptide" evidence="12">
    <location>
        <begin position="1"/>
        <end position="33"/>
    </location>
</feature>
<dbReference type="InterPro" id="IPR023828">
    <property type="entry name" value="Peptidase_S8_Ser-AS"/>
</dbReference>
<dbReference type="InterPro" id="IPR054399">
    <property type="entry name" value="Fervidolysin-like_N_prodom"/>
</dbReference>
<feature type="chain" id="PRO_5016364880" evidence="12">
    <location>
        <begin position="34"/>
        <end position="743"/>
    </location>
</feature>